<evidence type="ECO:0000256" key="2">
    <source>
        <dbReference type="ARBA" id="ARBA00001946"/>
    </source>
</evidence>
<keyword evidence="6" id="KW-0378">Hydrolase</keyword>
<accession>A0A0K9PG32</accession>
<proteinExistence type="inferred from homology"/>
<evidence type="ECO:0000313" key="16">
    <source>
        <dbReference type="Proteomes" id="UP000036987"/>
    </source>
</evidence>
<evidence type="ECO:0000259" key="14">
    <source>
        <dbReference type="PROSITE" id="PS51746"/>
    </source>
</evidence>
<dbReference type="PROSITE" id="PS51746">
    <property type="entry name" value="PPM_2"/>
    <property type="match status" value="1"/>
</dbReference>
<dbReference type="PANTHER" id="PTHR13832:SF643">
    <property type="entry name" value="PROTEIN PHOSPHATASE 2C-RELATED"/>
    <property type="match status" value="1"/>
</dbReference>
<evidence type="ECO:0000256" key="5">
    <source>
        <dbReference type="ARBA" id="ARBA00022723"/>
    </source>
</evidence>
<keyword evidence="5" id="KW-0479">Metal-binding</keyword>
<sequence length="644" mass="71139">MTVFGFLKEIGLLGGDRSEEAVGGNKNEDSTWILLLTEVSDDTAVLVTFVMILVLLVFGFVIFFVCRRRWRFWSMPSRSKSLLPSTAPPSSRSIPVATASADRLDDLEAPLFYDNDNLDHVPGENIQNSMYRKISTEESSCQISRPTHSPRRHVLAGRQKHVTTDLHANQDICIVVDVDHDAPKDLVVGQTLKRSNLAFKDQLSKEAKHGRKEDQVGEHLEDATRQIITIKDIVPQGSCLNLEVISGPSKGLHFSQTSTSTSKPQVTLGRLSPCHISLLTDSEVSGKHALISWNSNISKWELVDMGSLNGTFLNSQAIHYHSGPRRWSEPSELVNGDTVTLGTSSKISVEILPFSPIPFDVGIASDPMALRKGGKKLPMEDMHYYQWPLPGVDRFGVFGIFDGHGGVGAAQTASKLLPEIVAHILSNPETKCKVISNCDATKVLKDAFSQTEAAMNHQFEGCTATVLLVWADNNNNFFAQCANVGDSACVLNIGGVIINMTEDHRIVSPSERTRLKEEGLVLKDGETRLCGLNLARMLGDKFLKEQESRFSSEPFVSQVAQLKSTGREFALLASDGLWDVISSKKAVRLVLQMKEKQSITNEEKLMAENVANFILNEARNLRTKDNTSIMFLDFDTIVEDSIRS</sequence>
<dbReference type="EMBL" id="LFYR01000874">
    <property type="protein sequence ID" value="KMZ67921.1"/>
    <property type="molecule type" value="Genomic_DNA"/>
</dbReference>
<gene>
    <name evidence="15" type="ORF">ZOSMA_252G00220</name>
</gene>
<evidence type="ECO:0000256" key="10">
    <source>
        <dbReference type="ARBA" id="ARBA00047761"/>
    </source>
</evidence>
<dbReference type="GO" id="GO:0004722">
    <property type="term" value="F:protein serine/threonine phosphatase activity"/>
    <property type="evidence" value="ECO:0000318"/>
    <property type="project" value="GO_Central"/>
</dbReference>
<dbReference type="InterPro" id="IPR000222">
    <property type="entry name" value="PP2C_BS"/>
</dbReference>
<dbReference type="FunFam" id="3.60.40.10:FF:000047">
    <property type="entry name" value="Protein phosphatase 2C 70"/>
    <property type="match status" value="1"/>
</dbReference>
<keyword evidence="12" id="KW-0812">Transmembrane</keyword>
<evidence type="ECO:0000256" key="3">
    <source>
        <dbReference type="ARBA" id="ARBA00006702"/>
    </source>
</evidence>
<dbReference type="SUPFAM" id="SSF49879">
    <property type="entry name" value="SMAD/FHA domain"/>
    <property type="match status" value="1"/>
</dbReference>
<name>A0A0K9PG32_ZOSMR</name>
<keyword evidence="8" id="KW-0904">Protein phosphatase</keyword>
<dbReference type="Pfam" id="PF00498">
    <property type="entry name" value="FHA"/>
    <property type="match status" value="1"/>
</dbReference>
<dbReference type="STRING" id="29655.A0A0K9PG32"/>
<evidence type="ECO:0000256" key="9">
    <source>
        <dbReference type="ARBA" id="ARBA00023211"/>
    </source>
</evidence>
<evidence type="ECO:0000256" key="4">
    <source>
        <dbReference type="ARBA" id="ARBA00013081"/>
    </source>
</evidence>
<comment type="cofactor">
    <cofactor evidence="2">
        <name>Mg(2+)</name>
        <dbReference type="ChEBI" id="CHEBI:18420"/>
    </cofactor>
</comment>
<dbReference type="InterPro" id="IPR008984">
    <property type="entry name" value="SMAD_FHA_dom_sf"/>
</dbReference>
<dbReference type="InterPro" id="IPR015655">
    <property type="entry name" value="PP2C"/>
</dbReference>
<keyword evidence="16" id="KW-1185">Reference proteome</keyword>
<keyword evidence="12" id="KW-1133">Transmembrane helix</keyword>
<dbReference type="PROSITE" id="PS01032">
    <property type="entry name" value="PPM_1"/>
    <property type="match status" value="1"/>
</dbReference>
<comment type="cofactor">
    <cofactor evidence="1">
        <name>Mn(2+)</name>
        <dbReference type="ChEBI" id="CHEBI:29035"/>
    </cofactor>
</comment>
<organism evidence="15 16">
    <name type="scientific">Zostera marina</name>
    <name type="common">Eelgrass</name>
    <dbReference type="NCBI Taxonomy" id="29655"/>
    <lineage>
        <taxon>Eukaryota</taxon>
        <taxon>Viridiplantae</taxon>
        <taxon>Streptophyta</taxon>
        <taxon>Embryophyta</taxon>
        <taxon>Tracheophyta</taxon>
        <taxon>Spermatophyta</taxon>
        <taxon>Magnoliopsida</taxon>
        <taxon>Liliopsida</taxon>
        <taxon>Zosteraceae</taxon>
        <taxon>Zostera</taxon>
    </lineage>
</organism>
<dbReference type="Gene3D" id="3.60.40.10">
    <property type="entry name" value="PPM-type phosphatase domain"/>
    <property type="match status" value="1"/>
</dbReference>
<feature type="transmembrane region" description="Helical" evidence="12">
    <location>
        <begin position="44"/>
        <end position="66"/>
    </location>
</feature>
<comment type="similarity">
    <text evidence="3">Belongs to the PP2C family.</text>
</comment>
<evidence type="ECO:0000256" key="7">
    <source>
        <dbReference type="ARBA" id="ARBA00022842"/>
    </source>
</evidence>
<dbReference type="InterPro" id="IPR000253">
    <property type="entry name" value="FHA_dom"/>
</dbReference>
<dbReference type="Pfam" id="PF00481">
    <property type="entry name" value="PP2C"/>
    <property type="match status" value="1"/>
</dbReference>
<reference evidence="16" key="1">
    <citation type="journal article" date="2016" name="Nature">
        <title>The genome of the seagrass Zostera marina reveals angiosperm adaptation to the sea.</title>
        <authorList>
            <person name="Olsen J.L."/>
            <person name="Rouze P."/>
            <person name="Verhelst B."/>
            <person name="Lin Y.-C."/>
            <person name="Bayer T."/>
            <person name="Collen J."/>
            <person name="Dattolo E."/>
            <person name="De Paoli E."/>
            <person name="Dittami S."/>
            <person name="Maumus F."/>
            <person name="Michel G."/>
            <person name="Kersting A."/>
            <person name="Lauritano C."/>
            <person name="Lohaus R."/>
            <person name="Toepel M."/>
            <person name="Tonon T."/>
            <person name="Vanneste K."/>
            <person name="Amirebrahimi M."/>
            <person name="Brakel J."/>
            <person name="Bostroem C."/>
            <person name="Chovatia M."/>
            <person name="Grimwood J."/>
            <person name="Jenkins J.W."/>
            <person name="Jueterbock A."/>
            <person name="Mraz A."/>
            <person name="Stam W.T."/>
            <person name="Tice H."/>
            <person name="Bornberg-Bauer E."/>
            <person name="Green P.J."/>
            <person name="Pearson G.A."/>
            <person name="Procaccini G."/>
            <person name="Duarte C.M."/>
            <person name="Schmutz J."/>
            <person name="Reusch T.B.H."/>
            <person name="Van de Peer Y."/>
        </authorList>
    </citation>
    <scope>NUCLEOTIDE SEQUENCE [LARGE SCALE GENOMIC DNA]</scope>
    <source>
        <strain evidence="16">cv. Finnish</strain>
    </source>
</reference>
<comment type="catalytic activity">
    <reaction evidence="10">
        <text>O-phospho-L-seryl-[protein] + H2O = L-seryl-[protein] + phosphate</text>
        <dbReference type="Rhea" id="RHEA:20629"/>
        <dbReference type="Rhea" id="RHEA-COMP:9863"/>
        <dbReference type="Rhea" id="RHEA-COMP:11604"/>
        <dbReference type="ChEBI" id="CHEBI:15377"/>
        <dbReference type="ChEBI" id="CHEBI:29999"/>
        <dbReference type="ChEBI" id="CHEBI:43474"/>
        <dbReference type="ChEBI" id="CHEBI:83421"/>
        <dbReference type="EC" id="3.1.3.16"/>
    </reaction>
</comment>
<dbReference type="GO" id="GO:0046872">
    <property type="term" value="F:metal ion binding"/>
    <property type="evidence" value="ECO:0007669"/>
    <property type="project" value="UniProtKB-KW"/>
</dbReference>
<dbReference type="InterPro" id="IPR001932">
    <property type="entry name" value="PPM-type_phosphatase-like_dom"/>
</dbReference>
<feature type="domain" description="FHA" evidence="13">
    <location>
        <begin position="266"/>
        <end position="318"/>
    </location>
</feature>
<dbReference type="OMA" id="SECCATQ"/>
<feature type="domain" description="PPM-type phosphatase" evidence="14">
    <location>
        <begin position="360"/>
        <end position="634"/>
    </location>
</feature>
<dbReference type="Proteomes" id="UP000036987">
    <property type="component" value="Unassembled WGS sequence"/>
</dbReference>
<dbReference type="AlphaFoldDB" id="A0A0K9PG32"/>
<evidence type="ECO:0000256" key="8">
    <source>
        <dbReference type="ARBA" id="ARBA00022912"/>
    </source>
</evidence>
<protein>
    <recommendedName>
        <fullName evidence="4">protein-serine/threonine phosphatase</fullName>
        <ecNumber evidence="4">3.1.3.16</ecNumber>
    </recommendedName>
</protein>
<dbReference type="PANTHER" id="PTHR13832">
    <property type="entry name" value="PROTEIN PHOSPHATASE 2C"/>
    <property type="match status" value="1"/>
</dbReference>
<evidence type="ECO:0000256" key="12">
    <source>
        <dbReference type="SAM" id="Phobius"/>
    </source>
</evidence>
<evidence type="ECO:0000256" key="6">
    <source>
        <dbReference type="ARBA" id="ARBA00022801"/>
    </source>
</evidence>
<evidence type="ECO:0000313" key="15">
    <source>
        <dbReference type="EMBL" id="KMZ67921.1"/>
    </source>
</evidence>
<comment type="caution">
    <text evidence="15">The sequence shown here is derived from an EMBL/GenBank/DDBJ whole genome shotgun (WGS) entry which is preliminary data.</text>
</comment>
<keyword evidence="9" id="KW-0464">Manganese</keyword>
<keyword evidence="7" id="KW-0460">Magnesium</keyword>
<dbReference type="InterPro" id="IPR036457">
    <property type="entry name" value="PPM-type-like_dom_sf"/>
</dbReference>
<dbReference type="SMART" id="SM00240">
    <property type="entry name" value="FHA"/>
    <property type="match status" value="1"/>
</dbReference>
<evidence type="ECO:0000259" key="13">
    <source>
        <dbReference type="PROSITE" id="PS50006"/>
    </source>
</evidence>
<evidence type="ECO:0000256" key="11">
    <source>
        <dbReference type="ARBA" id="ARBA00048336"/>
    </source>
</evidence>
<keyword evidence="12" id="KW-0472">Membrane</keyword>
<dbReference type="Gene3D" id="2.60.200.20">
    <property type="match status" value="1"/>
</dbReference>
<dbReference type="OrthoDB" id="420076at2759"/>
<dbReference type="SUPFAM" id="SSF81606">
    <property type="entry name" value="PP2C-like"/>
    <property type="match status" value="1"/>
</dbReference>
<dbReference type="CDD" id="cd00143">
    <property type="entry name" value="PP2Cc"/>
    <property type="match status" value="1"/>
</dbReference>
<dbReference type="EC" id="3.1.3.16" evidence="4"/>
<dbReference type="GO" id="GO:0007165">
    <property type="term" value="P:signal transduction"/>
    <property type="evidence" value="ECO:0000318"/>
    <property type="project" value="GO_Central"/>
</dbReference>
<dbReference type="PROSITE" id="PS50006">
    <property type="entry name" value="FHA_DOMAIN"/>
    <property type="match status" value="1"/>
</dbReference>
<dbReference type="SMART" id="SM00332">
    <property type="entry name" value="PP2Cc"/>
    <property type="match status" value="1"/>
</dbReference>
<evidence type="ECO:0000256" key="1">
    <source>
        <dbReference type="ARBA" id="ARBA00001936"/>
    </source>
</evidence>
<comment type="catalytic activity">
    <reaction evidence="11">
        <text>O-phospho-L-threonyl-[protein] + H2O = L-threonyl-[protein] + phosphate</text>
        <dbReference type="Rhea" id="RHEA:47004"/>
        <dbReference type="Rhea" id="RHEA-COMP:11060"/>
        <dbReference type="Rhea" id="RHEA-COMP:11605"/>
        <dbReference type="ChEBI" id="CHEBI:15377"/>
        <dbReference type="ChEBI" id="CHEBI:30013"/>
        <dbReference type="ChEBI" id="CHEBI:43474"/>
        <dbReference type="ChEBI" id="CHEBI:61977"/>
        <dbReference type="EC" id="3.1.3.16"/>
    </reaction>
</comment>